<keyword evidence="4 7" id="KW-0812">Transmembrane</keyword>
<feature type="transmembrane region" description="Helical" evidence="7">
    <location>
        <begin position="586"/>
        <end position="609"/>
    </location>
</feature>
<feature type="transmembrane region" description="Helical" evidence="7">
    <location>
        <begin position="396"/>
        <end position="425"/>
    </location>
</feature>
<feature type="non-terminal residue" evidence="9">
    <location>
        <position position="616"/>
    </location>
</feature>
<dbReference type="Proteomes" id="UP001497623">
    <property type="component" value="Unassembled WGS sequence"/>
</dbReference>
<dbReference type="PANTHER" id="PTHR48041">
    <property type="entry name" value="ABC TRANSPORTER G FAMILY MEMBER 28"/>
    <property type="match status" value="1"/>
</dbReference>
<feature type="transmembrane region" description="Helical" evidence="7">
    <location>
        <begin position="473"/>
        <end position="493"/>
    </location>
</feature>
<protein>
    <recommendedName>
        <fullName evidence="8">ABC transporter domain-containing protein</fullName>
    </recommendedName>
</protein>
<proteinExistence type="inferred from homology"/>
<dbReference type="GO" id="GO:0005524">
    <property type="term" value="F:ATP binding"/>
    <property type="evidence" value="ECO:0007669"/>
    <property type="project" value="InterPro"/>
</dbReference>
<dbReference type="InterPro" id="IPR043926">
    <property type="entry name" value="ABCG_dom"/>
</dbReference>
<keyword evidence="6 7" id="KW-0472">Membrane</keyword>
<evidence type="ECO:0000256" key="6">
    <source>
        <dbReference type="ARBA" id="ARBA00023136"/>
    </source>
</evidence>
<evidence type="ECO:0000256" key="1">
    <source>
        <dbReference type="ARBA" id="ARBA00004141"/>
    </source>
</evidence>
<feature type="transmembrane region" description="Helical" evidence="7">
    <location>
        <begin position="367"/>
        <end position="384"/>
    </location>
</feature>
<feature type="transmembrane region" description="Helical" evidence="7">
    <location>
        <begin position="505"/>
        <end position="524"/>
    </location>
</feature>
<evidence type="ECO:0000256" key="7">
    <source>
        <dbReference type="SAM" id="Phobius"/>
    </source>
</evidence>
<reference evidence="9 10" key="1">
    <citation type="submission" date="2024-05" db="EMBL/GenBank/DDBJ databases">
        <authorList>
            <person name="Wallberg A."/>
        </authorList>
    </citation>
    <scope>NUCLEOTIDE SEQUENCE [LARGE SCALE GENOMIC DNA]</scope>
</reference>
<evidence type="ECO:0000256" key="5">
    <source>
        <dbReference type="ARBA" id="ARBA00022989"/>
    </source>
</evidence>
<dbReference type="Gene3D" id="3.40.50.300">
    <property type="entry name" value="P-loop containing nucleotide triphosphate hydrolases"/>
    <property type="match status" value="1"/>
</dbReference>
<evidence type="ECO:0000256" key="3">
    <source>
        <dbReference type="ARBA" id="ARBA00022448"/>
    </source>
</evidence>
<comment type="caution">
    <text evidence="9">The sequence shown here is derived from an EMBL/GenBank/DDBJ whole genome shotgun (WGS) entry which is preliminary data.</text>
</comment>
<comment type="similarity">
    <text evidence="2">Belongs to the ABC transporter superfamily. ABCG family. Eye pigment precursor importer (TC 3.A.1.204) subfamily.</text>
</comment>
<accession>A0AAV2RQE1</accession>
<dbReference type="GO" id="GO:0140359">
    <property type="term" value="F:ABC-type transporter activity"/>
    <property type="evidence" value="ECO:0007669"/>
    <property type="project" value="InterPro"/>
</dbReference>
<dbReference type="InterPro" id="IPR050352">
    <property type="entry name" value="ABCG_transporters"/>
</dbReference>
<dbReference type="GO" id="GO:0005886">
    <property type="term" value="C:plasma membrane"/>
    <property type="evidence" value="ECO:0007669"/>
    <property type="project" value="TreeGrafter"/>
</dbReference>
<name>A0AAV2RQE1_MEGNR</name>
<evidence type="ECO:0000256" key="4">
    <source>
        <dbReference type="ARBA" id="ARBA00022692"/>
    </source>
</evidence>
<sequence length="616" mass="69615">MVTEEPKTGWDLQIYINYLTPVSFNSATIVLKNIHSFRRSLNNNIFYKTQPREASRIGGVMKMYINHLTITFFDPTFIWRGGKPTFLNTSSLNLVKTRVLCQLVFHKFSNKMMMQELYTKVSLDLFFFQLKPLKLEHDFFLTKILNHVILMLFLLGLAKCADTYIGIPGRIKGISGGETKRLAFACEVLSNPQLMFCDEPTSGLDSFMAMNVVSVLKTMASRGKSIITTIHQPSSEVFAMFNQVLLMSEGSVAFMGKSEDALKLFESLNTPCPTNFNPADFFIMKLAIRAENEEECKNFCKMVCDKFAETEEYKAIIGNIKAPVINNVAEMTGAVKYKASWTTQFCAVYKRSLLDIIRNPLTLKIRIIDALVMSIITGLIYLGQDINQDGIMNINGAIFLIIINMSFGNIISVVETFCGQTVVFLREHFNGAYRTDVYYISKNLAQLPVSTIIPIIYTVIVYFMVGFNPETKVVIITIILVVLLVNTAVSYGYMISCLVASPSTASVITAPLIVPMLIFGGFFLKSTTVPLYFSWLKYLSWFSHSNEALMINQWSSVEEIQCSSNTTCIGNGKEVLQYLGYEEDNFWYAIGNLVILLVGYRLLGFLALLHRTYNRR</sequence>
<gene>
    <name evidence="9" type="ORF">MNOR_LOCUS26329</name>
</gene>
<keyword evidence="5 7" id="KW-1133">Transmembrane helix</keyword>
<feature type="transmembrane region" description="Helical" evidence="7">
    <location>
        <begin position="445"/>
        <end position="467"/>
    </location>
</feature>
<feature type="domain" description="ABC transporter" evidence="8">
    <location>
        <begin position="55"/>
        <end position="274"/>
    </location>
</feature>
<evidence type="ECO:0000256" key="2">
    <source>
        <dbReference type="ARBA" id="ARBA00005814"/>
    </source>
</evidence>
<dbReference type="InterPro" id="IPR027417">
    <property type="entry name" value="P-loop_NTPase"/>
</dbReference>
<keyword evidence="10" id="KW-1185">Reference proteome</keyword>
<dbReference type="EMBL" id="CAXKWB010026138">
    <property type="protein sequence ID" value="CAL4129612.1"/>
    <property type="molecule type" value="Genomic_DNA"/>
</dbReference>
<dbReference type="Pfam" id="PF01061">
    <property type="entry name" value="ABC2_membrane"/>
    <property type="match status" value="1"/>
</dbReference>
<dbReference type="Pfam" id="PF19055">
    <property type="entry name" value="ABC2_membrane_7"/>
    <property type="match status" value="1"/>
</dbReference>
<evidence type="ECO:0000259" key="8">
    <source>
        <dbReference type="PROSITE" id="PS50893"/>
    </source>
</evidence>
<comment type="subcellular location">
    <subcellularLocation>
        <location evidence="1">Membrane</location>
        <topology evidence="1">Multi-pass membrane protein</topology>
    </subcellularLocation>
</comment>
<organism evidence="9 10">
    <name type="scientific">Meganyctiphanes norvegica</name>
    <name type="common">Northern krill</name>
    <name type="synonym">Thysanopoda norvegica</name>
    <dbReference type="NCBI Taxonomy" id="48144"/>
    <lineage>
        <taxon>Eukaryota</taxon>
        <taxon>Metazoa</taxon>
        <taxon>Ecdysozoa</taxon>
        <taxon>Arthropoda</taxon>
        <taxon>Crustacea</taxon>
        <taxon>Multicrustacea</taxon>
        <taxon>Malacostraca</taxon>
        <taxon>Eumalacostraca</taxon>
        <taxon>Eucarida</taxon>
        <taxon>Euphausiacea</taxon>
        <taxon>Euphausiidae</taxon>
        <taxon>Meganyctiphanes</taxon>
    </lineage>
</organism>
<dbReference type="GO" id="GO:0016887">
    <property type="term" value="F:ATP hydrolysis activity"/>
    <property type="evidence" value="ECO:0007669"/>
    <property type="project" value="InterPro"/>
</dbReference>
<evidence type="ECO:0000313" key="9">
    <source>
        <dbReference type="EMBL" id="CAL4129612.1"/>
    </source>
</evidence>
<evidence type="ECO:0000313" key="10">
    <source>
        <dbReference type="Proteomes" id="UP001497623"/>
    </source>
</evidence>
<keyword evidence="3" id="KW-0813">Transport</keyword>
<dbReference type="PANTHER" id="PTHR48041:SF139">
    <property type="entry name" value="PROTEIN SCARLET"/>
    <property type="match status" value="1"/>
</dbReference>
<dbReference type="SUPFAM" id="SSF52540">
    <property type="entry name" value="P-loop containing nucleoside triphosphate hydrolases"/>
    <property type="match status" value="1"/>
</dbReference>
<dbReference type="InterPro" id="IPR003439">
    <property type="entry name" value="ABC_transporter-like_ATP-bd"/>
</dbReference>
<dbReference type="PROSITE" id="PS50893">
    <property type="entry name" value="ABC_TRANSPORTER_2"/>
    <property type="match status" value="1"/>
</dbReference>
<dbReference type="InterPro" id="IPR013525">
    <property type="entry name" value="ABC2_TM"/>
</dbReference>
<dbReference type="AlphaFoldDB" id="A0AAV2RQE1"/>